<dbReference type="GO" id="GO:0003887">
    <property type="term" value="F:DNA-directed DNA polymerase activity"/>
    <property type="evidence" value="ECO:0007669"/>
    <property type="project" value="TreeGrafter"/>
</dbReference>
<dbReference type="InterPro" id="IPR043502">
    <property type="entry name" value="DNA/RNA_pol_sf"/>
</dbReference>
<dbReference type="SUPFAM" id="SSF100879">
    <property type="entry name" value="Lesion bypass DNA polymerase (Y-family), little finger domain"/>
    <property type="match status" value="1"/>
</dbReference>
<keyword evidence="2" id="KW-0808">Transferase</keyword>
<dbReference type="GO" id="GO:0035861">
    <property type="term" value="C:site of double-strand break"/>
    <property type="evidence" value="ECO:0007669"/>
    <property type="project" value="TreeGrafter"/>
</dbReference>
<dbReference type="InterPro" id="IPR036775">
    <property type="entry name" value="DNA_pol_Y-fam_lit_finger_sf"/>
</dbReference>
<evidence type="ECO:0000313" key="13">
    <source>
        <dbReference type="Proteomes" id="UP000761534"/>
    </source>
</evidence>
<evidence type="ECO:0000256" key="9">
    <source>
        <dbReference type="SAM" id="MobiDB-lite"/>
    </source>
</evidence>
<dbReference type="GO" id="GO:0009314">
    <property type="term" value="P:response to radiation"/>
    <property type="evidence" value="ECO:0007669"/>
    <property type="project" value="TreeGrafter"/>
</dbReference>
<dbReference type="AlphaFoldDB" id="A0A642V330"/>
<evidence type="ECO:0000259" key="10">
    <source>
        <dbReference type="PROSITE" id="PS50173"/>
    </source>
</evidence>
<organism evidence="12 13">
    <name type="scientific">Trichomonascus ciferrii</name>
    <dbReference type="NCBI Taxonomy" id="44093"/>
    <lineage>
        <taxon>Eukaryota</taxon>
        <taxon>Fungi</taxon>
        <taxon>Dikarya</taxon>
        <taxon>Ascomycota</taxon>
        <taxon>Saccharomycotina</taxon>
        <taxon>Dipodascomycetes</taxon>
        <taxon>Dipodascales</taxon>
        <taxon>Trichomonascaceae</taxon>
        <taxon>Trichomonascus</taxon>
        <taxon>Trichomonascus ciferrii complex</taxon>
    </lineage>
</organism>
<evidence type="ECO:0000313" key="12">
    <source>
        <dbReference type="EMBL" id="KAA8911589.1"/>
    </source>
</evidence>
<dbReference type="InterPro" id="IPR052230">
    <property type="entry name" value="DNA_polymerase_eta"/>
</dbReference>
<evidence type="ECO:0000256" key="1">
    <source>
        <dbReference type="ARBA" id="ARBA00004123"/>
    </source>
</evidence>
<keyword evidence="4" id="KW-0227">DNA damage</keyword>
<dbReference type="GO" id="GO:0003684">
    <property type="term" value="F:damaged DNA binding"/>
    <property type="evidence" value="ECO:0007669"/>
    <property type="project" value="InterPro"/>
</dbReference>
<dbReference type="Gene3D" id="3.30.1490.100">
    <property type="entry name" value="DNA polymerase, Y-family, little finger domain"/>
    <property type="match status" value="1"/>
</dbReference>
<evidence type="ECO:0000256" key="6">
    <source>
        <dbReference type="ARBA" id="ARBA00022833"/>
    </source>
</evidence>
<dbReference type="Gene3D" id="3.40.1170.60">
    <property type="match status" value="1"/>
</dbReference>
<gene>
    <name evidence="12" type="ORF">TRICI_003747</name>
</gene>
<dbReference type="InterPro" id="IPR001126">
    <property type="entry name" value="UmuC"/>
</dbReference>
<dbReference type="SUPFAM" id="SSF56672">
    <property type="entry name" value="DNA/RNA polymerases"/>
    <property type="match status" value="1"/>
</dbReference>
<feature type="domain" description="UmuC" evidence="10">
    <location>
        <begin position="47"/>
        <end position="269"/>
    </location>
</feature>
<dbReference type="InterPro" id="IPR043128">
    <property type="entry name" value="Rev_trsase/Diguanyl_cyclase"/>
</dbReference>
<dbReference type="Pfam" id="PF18439">
    <property type="entry name" value="zf_UBZ"/>
    <property type="match status" value="1"/>
</dbReference>
<accession>A0A642V330</accession>
<dbReference type="EMBL" id="SWFS01000277">
    <property type="protein sequence ID" value="KAA8911589.1"/>
    <property type="molecule type" value="Genomic_DNA"/>
</dbReference>
<proteinExistence type="predicted"/>
<protein>
    <recommendedName>
        <fullName evidence="14">UmuC domain-containing protein</fullName>
    </recommendedName>
</protein>
<comment type="caution">
    <text evidence="12">The sequence shown here is derived from an EMBL/GenBank/DDBJ whole genome shotgun (WGS) entry which is preliminary data.</text>
</comment>
<dbReference type="GO" id="GO:0005634">
    <property type="term" value="C:nucleus"/>
    <property type="evidence" value="ECO:0007669"/>
    <property type="project" value="UniProtKB-SubCell"/>
</dbReference>
<comment type="subcellular location">
    <subcellularLocation>
        <location evidence="1">Nucleus</location>
    </subcellularLocation>
</comment>
<dbReference type="Pfam" id="PF00817">
    <property type="entry name" value="IMS"/>
    <property type="match status" value="1"/>
</dbReference>
<keyword evidence="8" id="KW-0539">Nucleus</keyword>
<feature type="domain" description="UBZ3-type" evidence="11">
    <location>
        <begin position="542"/>
        <end position="576"/>
    </location>
</feature>
<dbReference type="PANTHER" id="PTHR45873:SF1">
    <property type="entry name" value="DNA POLYMERASE ETA"/>
    <property type="match status" value="1"/>
</dbReference>
<evidence type="ECO:0000256" key="5">
    <source>
        <dbReference type="ARBA" id="ARBA00022771"/>
    </source>
</evidence>
<keyword evidence="5" id="KW-0863">Zinc-finger</keyword>
<dbReference type="PROSITE" id="PS51907">
    <property type="entry name" value="ZF_UBZ3"/>
    <property type="match status" value="1"/>
</dbReference>
<keyword evidence="7" id="KW-0234">DNA repair</keyword>
<feature type="compositionally biased region" description="Polar residues" evidence="9">
    <location>
        <begin position="503"/>
        <end position="524"/>
    </location>
</feature>
<feature type="compositionally biased region" description="Polar residues" evidence="9">
    <location>
        <begin position="471"/>
        <end position="495"/>
    </location>
</feature>
<evidence type="ECO:0000259" key="11">
    <source>
        <dbReference type="PROSITE" id="PS51907"/>
    </source>
</evidence>
<evidence type="ECO:0000256" key="4">
    <source>
        <dbReference type="ARBA" id="ARBA00022763"/>
    </source>
</evidence>
<dbReference type="GO" id="GO:0042276">
    <property type="term" value="P:error-prone translesion synthesis"/>
    <property type="evidence" value="ECO:0007669"/>
    <property type="project" value="TreeGrafter"/>
</dbReference>
<name>A0A642V330_9ASCO</name>
<dbReference type="PIRSF" id="PIRSF036603">
    <property type="entry name" value="DPol_eta"/>
    <property type="match status" value="1"/>
</dbReference>
<dbReference type="PROSITE" id="PS50173">
    <property type="entry name" value="UMUC"/>
    <property type="match status" value="1"/>
</dbReference>
<evidence type="ECO:0008006" key="14">
    <source>
        <dbReference type="Google" id="ProtNLM"/>
    </source>
</evidence>
<keyword evidence="13" id="KW-1185">Reference proteome</keyword>
<dbReference type="OrthoDB" id="5723at2759"/>
<dbReference type="GO" id="GO:0008270">
    <property type="term" value="F:zinc ion binding"/>
    <property type="evidence" value="ECO:0007669"/>
    <property type="project" value="UniProtKB-KW"/>
</dbReference>
<keyword evidence="3" id="KW-0479">Metal-binding</keyword>
<dbReference type="InterPro" id="IPR041298">
    <property type="entry name" value="UBZ3"/>
</dbReference>
<keyword evidence="6" id="KW-0862">Zinc</keyword>
<dbReference type="PANTHER" id="PTHR45873">
    <property type="entry name" value="DNA POLYMERASE ETA"/>
    <property type="match status" value="1"/>
</dbReference>
<feature type="region of interest" description="Disordered" evidence="9">
    <location>
        <begin position="577"/>
        <end position="625"/>
    </location>
</feature>
<dbReference type="GO" id="GO:0006281">
    <property type="term" value="P:DNA repair"/>
    <property type="evidence" value="ECO:0007669"/>
    <property type="project" value="UniProtKB-KW"/>
</dbReference>
<evidence type="ECO:0000256" key="8">
    <source>
        <dbReference type="ARBA" id="ARBA00023242"/>
    </source>
</evidence>
<feature type="compositionally biased region" description="Polar residues" evidence="9">
    <location>
        <begin position="581"/>
        <end position="597"/>
    </location>
</feature>
<dbReference type="Gene3D" id="3.30.70.270">
    <property type="match status" value="1"/>
</dbReference>
<feature type="region of interest" description="Disordered" evidence="9">
    <location>
        <begin position="464"/>
        <end position="537"/>
    </location>
</feature>
<dbReference type="GO" id="GO:0005657">
    <property type="term" value="C:replication fork"/>
    <property type="evidence" value="ECO:0007669"/>
    <property type="project" value="TreeGrafter"/>
</dbReference>
<evidence type="ECO:0000256" key="3">
    <source>
        <dbReference type="ARBA" id="ARBA00022723"/>
    </source>
</evidence>
<sequence length="625" mass="70651">MPSRFKKRHLDALAKPSTSFQSPLEVFAHIDLDAFYDPIVCRQWNSIIAVNYKAREYGISRHDNIEDAKKKCSTLHAPHVATFKKGSKYWDYYESPDVANYKVSLDPFRRFSRKIFHILKKYTTDLEKGSIDEVYIDLGPYLYSKTKGLFPQIHKDEIELDANLPEVPNPLPEPLVWRGVLFNDQENCTSSANDWDDVFLILASMYVAEMREQVFTELGFTCSAGLARNKTLAKLGSGANKPNKQTVIRNRDVNEFLLGFEITDLWGLGGKYGKKILQAFNSAEFGTMKLLQSVSLADMQYKLGNGEGLMLYNIVHGLHASEIRLRIDITSMQSVKQFTAKSLSTEDDCKLWLKVFAADLAGRVFQLDEEADIPRRPKRVVLSHGNTKNSGPKQVQEQTSILFSKTISMEKFTDELYIAGCDLLLQLLSNPAVTFFPCTMLSLGLGNFELIGAGKSIESFFTSPKKPATQGMPSNSNSFSQSNLMFGISENPSSNEKLEKSPQQRLSPSPVQSNDSVTTISPNFKQDDDLSNLSDNDDNPLFVTNTTFCHKCKKSIESFVFNEHLDWHVAEELQEKENKRSQTILSQAKRPYTSQLGKKTEPPSSTPSKKRKKDSKDQSIFKFFK</sequence>
<dbReference type="Proteomes" id="UP000761534">
    <property type="component" value="Unassembled WGS sequence"/>
</dbReference>
<dbReference type="VEuPathDB" id="FungiDB:TRICI_003747"/>
<dbReference type="GO" id="GO:0070987">
    <property type="term" value="P:error-free translesion synthesis"/>
    <property type="evidence" value="ECO:0007669"/>
    <property type="project" value="UniProtKB-ARBA"/>
</dbReference>
<dbReference type="Gene3D" id="1.10.150.20">
    <property type="entry name" value="5' to 3' exonuclease, C-terminal subdomain"/>
    <property type="match status" value="1"/>
</dbReference>
<evidence type="ECO:0000256" key="2">
    <source>
        <dbReference type="ARBA" id="ARBA00022679"/>
    </source>
</evidence>
<evidence type="ECO:0000256" key="7">
    <source>
        <dbReference type="ARBA" id="ARBA00023204"/>
    </source>
</evidence>
<reference evidence="12" key="1">
    <citation type="journal article" date="2019" name="G3 (Bethesda)">
        <title>Genome Assemblies of Two Rare Opportunistic Yeast Pathogens: Diutina rugosa (syn. Candida rugosa) and Trichomonascus ciferrii (syn. Candida ciferrii).</title>
        <authorList>
            <person name="Mixao V."/>
            <person name="Saus E."/>
            <person name="Hansen A.P."/>
            <person name="Lass-Florl C."/>
            <person name="Gabaldon T."/>
        </authorList>
    </citation>
    <scope>NUCLEOTIDE SEQUENCE</scope>
    <source>
        <strain evidence="12">CBS 4856</strain>
    </source>
</reference>